<dbReference type="InterPro" id="IPR013762">
    <property type="entry name" value="Integrase-like_cat_sf"/>
</dbReference>
<accession>A0A0D4CNS8</accession>
<dbReference type="PANTHER" id="PTHR30349:SF64">
    <property type="entry name" value="PROPHAGE INTEGRASE INTD-RELATED"/>
    <property type="match status" value="1"/>
</dbReference>
<keyword evidence="8" id="KW-0614">Plasmid</keyword>
<sequence length="350" mass="39951">METIENTFETWKNSFSSENTSRNYETSVTKFSEMVFDKQPVWWTANDLKSLNYEKVINSFVEPSRASGVKDSTIKRDLTAVRSLVKMIERTETFSDEDIDFAKLQTSILRVDTLSIRDTEHYNAISVSELHQLEAWLTGRNFQQDGIGERYATLVDFMFKTGVRVTAALNVRWKNFSIMTSAWDNDQYAVLSLIDKGKKLNKKYLPIRYYQKLRNVLGRGDANDKLFEGLTHSNLKKLMQQFSQEVGRNLVIHSIKAGAATSLWTRTHDLLLVRDFCDHTSVKTTENYIHRNPSPAETGSAILASENDYSKLSKLTKEQLLIAIGSSVECQSVVYSAVKQNAELARILNN</sequence>
<feature type="domain" description="Core-binding (CB)" evidence="7">
    <location>
        <begin position="6"/>
        <end position="89"/>
    </location>
</feature>
<gene>
    <name evidence="8" type="ORF">LBLM1_11125</name>
</gene>
<dbReference type="Pfam" id="PF02899">
    <property type="entry name" value="Phage_int_SAM_1"/>
    <property type="match status" value="1"/>
</dbReference>
<evidence type="ECO:0000259" key="7">
    <source>
        <dbReference type="PROSITE" id="PS51900"/>
    </source>
</evidence>
<geneLocation type="plasmid" evidence="8 9">
    <name>pLM1</name>
</geneLocation>
<reference evidence="8 9" key="1">
    <citation type="journal article" date="2012" name="J. Bacteriol.">
        <title>Genome sequence of Lactobacillus mucosae LM1, isolated from piglet feces.</title>
        <authorList>
            <person name="Lee J.H."/>
            <person name="Valeriano V.D."/>
            <person name="Shin Y.R."/>
            <person name="Chae J.P."/>
            <person name="Kim G.B."/>
            <person name="Ham J.S."/>
            <person name="Chun J."/>
            <person name="Kang D.K."/>
        </authorList>
    </citation>
    <scope>NUCLEOTIDE SEQUENCE [LARGE SCALE GENOMIC DNA]</scope>
    <source>
        <strain evidence="8 9">LM1</strain>
        <plasmid evidence="8">pLM1</plasmid>
    </source>
</reference>
<dbReference type="GO" id="GO:0015074">
    <property type="term" value="P:DNA integration"/>
    <property type="evidence" value="ECO:0007669"/>
    <property type="project" value="UniProtKB-KW"/>
</dbReference>
<dbReference type="OrthoDB" id="2312938at2"/>
<evidence type="ECO:0000256" key="4">
    <source>
        <dbReference type="ARBA" id="ARBA00023172"/>
    </source>
</evidence>
<dbReference type="Gene3D" id="1.10.443.10">
    <property type="entry name" value="Intergrase catalytic core"/>
    <property type="match status" value="1"/>
</dbReference>
<dbReference type="InterPro" id="IPR010998">
    <property type="entry name" value="Integrase_recombinase_N"/>
</dbReference>
<dbReference type="InterPro" id="IPR002104">
    <property type="entry name" value="Integrase_catalytic"/>
</dbReference>
<keyword evidence="4" id="KW-0233">DNA recombination</keyword>
<dbReference type="HOGENOM" id="CLU_791781_0_0_9"/>
<evidence type="ECO:0000313" key="9">
    <source>
        <dbReference type="Proteomes" id="UP000003645"/>
    </source>
</evidence>
<evidence type="ECO:0000256" key="1">
    <source>
        <dbReference type="ARBA" id="ARBA00008857"/>
    </source>
</evidence>
<dbReference type="AlphaFoldDB" id="A0A0D4CNS8"/>
<keyword evidence="3 5" id="KW-0238">DNA-binding</keyword>
<evidence type="ECO:0000259" key="6">
    <source>
        <dbReference type="PROSITE" id="PS51898"/>
    </source>
</evidence>
<evidence type="ECO:0000256" key="5">
    <source>
        <dbReference type="PROSITE-ProRule" id="PRU01248"/>
    </source>
</evidence>
<name>A0A0D4CNS8_LIMMU</name>
<dbReference type="InterPro" id="IPR004107">
    <property type="entry name" value="Integrase_SAM-like_N"/>
</dbReference>
<dbReference type="RefSeq" id="WP_039946375.1">
    <property type="nucleotide sequence ID" value="NZ_CP011014.1"/>
</dbReference>
<evidence type="ECO:0000256" key="2">
    <source>
        <dbReference type="ARBA" id="ARBA00022908"/>
    </source>
</evidence>
<dbReference type="PROSITE" id="PS51900">
    <property type="entry name" value="CB"/>
    <property type="match status" value="1"/>
</dbReference>
<organism evidence="8 9">
    <name type="scientific">Limosilactobacillus mucosae LM1</name>
    <dbReference type="NCBI Taxonomy" id="1130798"/>
    <lineage>
        <taxon>Bacteria</taxon>
        <taxon>Bacillati</taxon>
        <taxon>Bacillota</taxon>
        <taxon>Bacilli</taxon>
        <taxon>Lactobacillales</taxon>
        <taxon>Lactobacillaceae</taxon>
        <taxon>Limosilactobacillus</taxon>
    </lineage>
</organism>
<dbReference type="CDD" id="cd00397">
    <property type="entry name" value="DNA_BRE_C"/>
    <property type="match status" value="1"/>
</dbReference>
<dbReference type="GO" id="GO:0003677">
    <property type="term" value="F:DNA binding"/>
    <property type="evidence" value="ECO:0007669"/>
    <property type="project" value="UniProtKB-UniRule"/>
</dbReference>
<dbReference type="SUPFAM" id="SSF56349">
    <property type="entry name" value="DNA breaking-rejoining enzymes"/>
    <property type="match status" value="1"/>
</dbReference>
<dbReference type="Pfam" id="PF00589">
    <property type="entry name" value="Phage_integrase"/>
    <property type="match status" value="1"/>
</dbReference>
<dbReference type="PANTHER" id="PTHR30349">
    <property type="entry name" value="PHAGE INTEGRASE-RELATED"/>
    <property type="match status" value="1"/>
</dbReference>
<dbReference type="EMBL" id="CP011014">
    <property type="protein sequence ID" value="AJT51575.1"/>
    <property type="molecule type" value="Genomic_DNA"/>
</dbReference>
<evidence type="ECO:0008006" key="10">
    <source>
        <dbReference type="Google" id="ProtNLM"/>
    </source>
</evidence>
<dbReference type="PROSITE" id="PS51898">
    <property type="entry name" value="TYR_RECOMBINASE"/>
    <property type="match status" value="1"/>
</dbReference>
<keyword evidence="9" id="KW-1185">Reference proteome</keyword>
<dbReference type="Gene3D" id="1.10.150.130">
    <property type="match status" value="1"/>
</dbReference>
<dbReference type="InterPro" id="IPR011010">
    <property type="entry name" value="DNA_brk_join_enz"/>
</dbReference>
<evidence type="ECO:0000313" key="8">
    <source>
        <dbReference type="EMBL" id="AJT51575.1"/>
    </source>
</evidence>
<dbReference type="GO" id="GO:0006310">
    <property type="term" value="P:DNA recombination"/>
    <property type="evidence" value="ECO:0007669"/>
    <property type="project" value="UniProtKB-KW"/>
</dbReference>
<feature type="domain" description="Tyr recombinase" evidence="6">
    <location>
        <begin position="120"/>
        <end position="303"/>
    </location>
</feature>
<protein>
    <recommendedName>
        <fullName evidence="10">Integrase</fullName>
    </recommendedName>
</protein>
<comment type="similarity">
    <text evidence="1">Belongs to the 'phage' integrase family.</text>
</comment>
<dbReference type="Proteomes" id="UP000003645">
    <property type="component" value="Plasmid pLM1"/>
</dbReference>
<dbReference type="KEGG" id="lmu:LBLM1_11125"/>
<proteinExistence type="inferred from homology"/>
<evidence type="ECO:0000256" key="3">
    <source>
        <dbReference type="ARBA" id="ARBA00023125"/>
    </source>
</evidence>
<keyword evidence="2" id="KW-0229">DNA integration</keyword>
<dbReference type="InterPro" id="IPR044068">
    <property type="entry name" value="CB"/>
</dbReference>
<dbReference type="InterPro" id="IPR050090">
    <property type="entry name" value="Tyrosine_recombinase_XerCD"/>
</dbReference>